<gene>
    <name evidence="3" type="ORF">SNE35_27140</name>
</gene>
<dbReference type="Proteomes" id="UP001285263">
    <property type="component" value="Unassembled WGS sequence"/>
</dbReference>
<evidence type="ECO:0000313" key="4">
    <source>
        <dbReference type="Proteomes" id="UP001285263"/>
    </source>
</evidence>
<dbReference type="SUPFAM" id="SSF101874">
    <property type="entry name" value="YceI-like"/>
    <property type="match status" value="1"/>
</dbReference>
<proteinExistence type="predicted"/>
<dbReference type="RefSeq" id="WP_320426179.1">
    <property type="nucleotide sequence ID" value="NZ_JAXCLA010000010.1"/>
</dbReference>
<feature type="signal peptide" evidence="1">
    <location>
        <begin position="1"/>
        <end position="25"/>
    </location>
</feature>
<accession>A0ABU5DPG7</accession>
<dbReference type="SMART" id="SM00867">
    <property type="entry name" value="YceI"/>
    <property type="match status" value="1"/>
</dbReference>
<keyword evidence="4" id="KW-1185">Reference proteome</keyword>
<feature type="domain" description="Lipid/polyisoprenoid-binding YceI-like" evidence="2">
    <location>
        <begin position="52"/>
        <end position="236"/>
    </location>
</feature>
<evidence type="ECO:0000259" key="2">
    <source>
        <dbReference type="SMART" id="SM00867"/>
    </source>
</evidence>
<dbReference type="PROSITE" id="PS51257">
    <property type="entry name" value="PROKAR_LIPOPROTEIN"/>
    <property type="match status" value="1"/>
</dbReference>
<evidence type="ECO:0000313" key="3">
    <source>
        <dbReference type="EMBL" id="MDY0748206.1"/>
    </source>
</evidence>
<keyword evidence="1" id="KW-0732">Signal</keyword>
<name>A0ABU5DPG7_9BURK</name>
<feature type="chain" id="PRO_5047298460" evidence="1">
    <location>
        <begin position="26"/>
        <end position="237"/>
    </location>
</feature>
<organism evidence="3 4">
    <name type="scientific">Roseateles agri</name>
    <dbReference type="NCBI Taxonomy" id="3098619"/>
    <lineage>
        <taxon>Bacteria</taxon>
        <taxon>Pseudomonadati</taxon>
        <taxon>Pseudomonadota</taxon>
        <taxon>Betaproteobacteria</taxon>
        <taxon>Burkholderiales</taxon>
        <taxon>Sphaerotilaceae</taxon>
        <taxon>Roseateles</taxon>
    </lineage>
</organism>
<evidence type="ECO:0000256" key="1">
    <source>
        <dbReference type="SAM" id="SignalP"/>
    </source>
</evidence>
<dbReference type="Pfam" id="PF04264">
    <property type="entry name" value="YceI"/>
    <property type="match status" value="1"/>
</dbReference>
<comment type="caution">
    <text evidence="3">The sequence shown here is derived from an EMBL/GenBank/DDBJ whole genome shotgun (WGS) entry which is preliminary data.</text>
</comment>
<dbReference type="InterPro" id="IPR007372">
    <property type="entry name" value="Lipid/polyisoprenoid-bd_YceI"/>
</dbReference>
<sequence>MKMLCFPGSIFLRATLPALMLVACATGSPPETDVMTPAATAMTAPDPAAGPVYRIDPDAGSARILVFRGGTAARLGHNHVLAVASMSGYVQVPQGRAEEGRFALSFRLDGLRIDPAALRQSLGANWASEVSAEAADGTRTNMLRSLEAEKFPEVRIRSLRLAGAAPKLAAQVEVDLHGQRRAIWLPLDVEVSEAQVKATGSLVIRQSEFGIQPFTVLGGLLSVQDELVVEFDLRAVR</sequence>
<reference evidence="3 4" key="1">
    <citation type="submission" date="2023-11" db="EMBL/GenBank/DDBJ databases">
        <title>Paucibacter sp. nov., isolated from fresh soil in Korea.</title>
        <authorList>
            <person name="Le N.T.T."/>
        </authorList>
    </citation>
    <scope>NUCLEOTIDE SEQUENCE [LARGE SCALE GENOMIC DNA]</scope>
    <source>
        <strain evidence="3 4">R3-3</strain>
    </source>
</reference>
<dbReference type="EMBL" id="JAXCLA010000010">
    <property type="protein sequence ID" value="MDY0748206.1"/>
    <property type="molecule type" value="Genomic_DNA"/>
</dbReference>
<protein>
    <submittedName>
        <fullName evidence="3">YceI family protein</fullName>
    </submittedName>
</protein>
<dbReference type="InterPro" id="IPR036761">
    <property type="entry name" value="TTHA0802/YceI-like_sf"/>
</dbReference>
<dbReference type="Gene3D" id="2.40.128.110">
    <property type="entry name" value="Lipid/polyisoprenoid-binding, YceI-like"/>
    <property type="match status" value="1"/>
</dbReference>